<dbReference type="SUPFAM" id="SSF63829">
    <property type="entry name" value="Calcium-dependent phosphotriesterase"/>
    <property type="match status" value="1"/>
</dbReference>
<sequence>MEIKLNLLRLIALLLIRMPMAITLPETSCNRLKIGENWFDKKVVWAQSGRPYNLNVHKSTNSLFFSYSTPETYSDLDFQLVTINLDTGEKHTIAGIRGGCSVAIDEVNDEIYLGGTDGIYKYNMLTRLADFYKEKGKNIWSLFYKKNLFYISYPDQKLHIEIDEKFPLVEEFENIEMTHFHVTSDNYIYFANKTGLFKYNSKEMLFELINHLITVRQIVEDGDGELYVCTNVGVYILTIEGMVKILNVKNLYGLAFDRDNNLIYSDEKRIVKLLYSEKGCLSHKEW</sequence>
<feature type="chain" id="PRO_5035743285" description="Ommochrome-binding protein-like" evidence="1">
    <location>
        <begin position="24"/>
        <end position="286"/>
    </location>
</feature>
<reference evidence="3" key="1">
    <citation type="journal article" date="2008" name="Insect Biochem. Mol. Biol.">
        <title>The genome of a lepidopteran model insect, the silkworm Bombyx mori.</title>
        <authorList>
            <consortium name="International Silkworm Genome Consortium"/>
        </authorList>
    </citation>
    <scope>NUCLEOTIDE SEQUENCE [LARGE SCALE GENOMIC DNA]</scope>
    <source>
        <strain evidence="3">p50T</strain>
    </source>
</reference>
<evidence type="ECO:0000313" key="3">
    <source>
        <dbReference type="Proteomes" id="UP000005204"/>
    </source>
</evidence>
<dbReference type="EnsemblMetazoa" id="XM_038020678.1">
    <property type="protein sequence ID" value="XP_037876606.1"/>
    <property type="gene ID" value="LOC119630640"/>
</dbReference>
<protein>
    <recommendedName>
        <fullName evidence="4">Ommochrome-binding protein-like</fullName>
    </recommendedName>
</protein>
<keyword evidence="3" id="KW-1185">Reference proteome</keyword>
<feature type="signal peptide" evidence="1">
    <location>
        <begin position="1"/>
        <end position="23"/>
    </location>
</feature>
<accession>A0A8R2R9D2</accession>
<evidence type="ECO:0008006" key="4">
    <source>
        <dbReference type="Google" id="ProtNLM"/>
    </source>
</evidence>
<name>A0A8R2R9D2_BOMMO</name>
<proteinExistence type="predicted"/>
<evidence type="ECO:0000313" key="2">
    <source>
        <dbReference type="EnsemblMetazoa" id="XP_037876606.1"/>
    </source>
</evidence>
<dbReference type="InterPro" id="IPR015943">
    <property type="entry name" value="WD40/YVTN_repeat-like_dom_sf"/>
</dbReference>
<keyword evidence="1" id="KW-0732">Signal</keyword>
<evidence type="ECO:0000256" key="1">
    <source>
        <dbReference type="SAM" id="SignalP"/>
    </source>
</evidence>
<dbReference type="AlphaFoldDB" id="A0A8R2R9D2"/>
<dbReference type="Gene3D" id="2.130.10.10">
    <property type="entry name" value="YVTN repeat-like/Quinoprotein amine dehydrogenase"/>
    <property type="match status" value="1"/>
</dbReference>
<dbReference type="Proteomes" id="UP000005204">
    <property type="component" value="Unassembled WGS sequence"/>
</dbReference>
<reference evidence="2" key="2">
    <citation type="submission" date="2022-06" db="UniProtKB">
        <authorList>
            <consortium name="EnsemblMetazoa"/>
        </authorList>
    </citation>
    <scope>IDENTIFICATION</scope>
    <source>
        <strain evidence="2">p50T (Dazao)</strain>
    </source>
</reference>
<organism evidence="2 3">
    <name type="scientific">Bombyx mori</name>
    <name type="common">Silk moth</name>
    <dbReference type="NCBI Taxonomy" id="7091"/>
    <lineage>
        <taxon>Eukaryota</taxon>
        <taxon>Metazoa</taxon>
        <taxon>Ecdysozoa</taxon>
        <taxon>Arthropoda</taxon>
        <taxon>Hexapoda</taxon>
        <taxon>Insecta</taxon>
        <taxon>Pterygota</taxon>
        <taxon>Neoptera</taxon>
        <taxon>Endopterygota</taxon>
        <taxon>Lepidoptera</taxon>
        <taxon>Glossata</taxon>
        <taxon>Ditrysia</taxon>
        <taxon>Bombycoidea</taxon>
        <taxon>Bombycidae</taxon>
        <taxon>Bombycinae</taxon>
        <taxon>Bombyx</taxon>
    </lineage>
</organism>